<evidence type="ECO:0000256" key="10">
    <source>
        <dbReference type="RuleBase" id="RU368072"/>
    </source>
</evidence>
<organism evidence="15">
    <name type="scientific">Selaginella moellendorffii</name>
    <name type="common">Spikemoss</name>
    <dbReference type="NCBI Taxonomy" id="88036"/>
    <lineage>
        <taxon>Eukaryota</taxon>
        <taxon>Viridiplantae</taxon>
        <taxon>Streptophyta</taxon>
        <taxon>Embryophyta</taxon>
        <taxon>Tracheophyta</taxon>
        <taxon>Lycopodiopsida</taxon>
        <taxon>Selaginellales</taxon>
        <taxon>Selaginellaceae</taxon>
        <taxon>Selaginella</taxon>
    </lineage>
</organism>
<evidence type="ECO:0000256" key="8">
    <source>
        <dbReference type="ARBA" id="ARBA00023306"/>
    </source>
</evidence>
<feature type="region of interest" description="Disordered" evidence="12">
    <location>
        <begin position="1"/>
        <end position="67"/>
    </location>
</feature>
<evidence type="ECO:0000313" key="14">
    <source>
        <dbReference type="EMBL" id="EFJ07809.1"/>
    </source>
</evidence>
<sequence length="575" mass="64880">MSSRGSNSRMSSIPAKLPRSSGVYMKRPSLGGPPMPPGGHHRPSLSRQSMAFSSSKGASAQDPRNINDKSFQKEATAELIEYLTTHGFNSPISSKLPSGKEIKDIIEFLFRQVDPHIVFGKLEDDVPGFFRSLNYPFQISKSALYAAGSPHSWPGLLAALAWLVNLLTYEEKAREIKEGNGGGFGYEGSGDLIFFEYLSQAYNEFLCGNDEACAKLDADFRVQFEEEKAQLVQQAEELEKTVNDLQAKLHTFTSEPSPLAVLESKKADFLNDVAKFTTIISNFQSHKEASLKKMEEKREDLLALKTEASNIAEENEALRQRIGAQQLSVAGVEKMDKESQILETRLHAVSKAAQELQKEAWDKEVQSANMLREVEDVVITYNTGSARLKNMYPELEARQVQLEMKVNSREEKPEDILGFNVKGVFKPLVASLMESIEKATRDAREEVLVMQKKLYADEVSFQEKSDEVSTLVTQNKKLEAQYKGRKERLDNYIASKAAQRAQFEKSLAEKQTTLRQKLNADYEIKLKAYKEEMEQEQAEALEALQMYAEHNEYIQQALSRLEDRAGQVLKMARRD</sequence>
<dbReference type="InParanoid" id="D8T6D5"/>
<dbReference type="Pfam" id="PF03801">
    <property type="entry name" value="Ndc80_HEC"/>
    <property type="match status" value="1"/>
</dbReference>
<keyword evidence="8 10" id="KW-0131">Cell cycle</keyword>
<protein>
    <recommendedName>
        <fullName evidence="10">Kinetochore protein NDC80</fullName>
    </recommendedName>
</protein>
<evidence type="ECO:0000256" key="12">
    <source>
        <dbReference type="SAM" id="MobiDB-lite"/>
    </source>
</evidence>
<dbReference type="HOGENOM" id="CLU_019866_0_0_1"/>
<dbReference type="KEGG" id="smo:SELMODRAFT_429498"/>
<feature type="coiled-coil region" evidence="11">
    <location>
        <begin position="221"/>
        <end position="255"/>
    </location>
</feature>
<keyword evidence="15" id="KW-1185">Reference proteome</keyword>
<dbReference type="Gene3D" id="1.10.418.30">
    <property type="entry name" value="Ncd80 complex, Ncd80 subunit"/>
    <property type="match status" value="1"/>
</dbReference>
<keyword evidence="5 10" id="KW-0995">Kinetochore</keyword>
<feature type="domain" description="Kinetochore protein Ndc80 CH" evidence="13">
    <location>
        <begin position="45"/>
        <end position="171"/>
    </location>
</feature>
<dbReference type="AlphaFoldDB" id="D8T6D5"/>
<feature type="coiled-coil region" evidence="11">
    <location>
        <begin position="519"/>
        <end position="550"/>
    </location>
</feature>
<comment type="subunit">
    <text evidence="10">Component of the NDC80 complex.</text>
</comment>
<dbReference type="EMBL" id="GL377680">
    <property type="protein sequence ID" value="EFJ07809.1"/>
    <property type="molecule type" value="Genomic_DNA"/>
</dbReference>
<evidence type="ECO:0000256" key="7">
    <source>
        <dbReference type="ARBA" id="ARBA00023242"/>
    </source>
</evidence>
<dbReference type="InterPro" id="IPR038273">
    <property type="entry name" value="Ndc80_sf"/>
</dbReference>
<dbReference type="GO" id="GO:0005634">
    <property type="term" value="C:nucleus"/>
    <property type="evidence" value="ECO:0007669"/>
    <property type="project" value="UniProtKB-SubCell"/>
</dbReference>
<evidence type="ECO:0000256" key="6">
    <source>
        <dbReference type="ARBA" id="ARBA00023054"/>
    </source>
</evidence>
<evidence type="ECO:0000256" key="5">
    <source>
        <dbReference type="ARBA" id="ARBA00022838"/>
    </source>
</evidence>
<gene>
    <name evidence="14" type="ORF">SELMODRAFT_429498</name>
</gene>
<proteinExistence type="inferred from homology"/>
<evidence type="ECO:0000313" key="15">
    <source>
        <dbReference type="Proteomes" id="UP000001514"/>
    </source>
</evidence>
<comment type="subcellular location">
    <subcellularLocation>
        <location evidence="10">Chromosome</location>
        <location evidence="10">Centromere</location>
        <location evidence="10">Kinetochore</location>
    </subcellularLocation>
    <subcellularLocation>
        <location evidence="10">Nucleus</location>
    </subcellularLocation>
</comment>
<keyword evidence="6 11" id="KW-0175">Coiled coil</keyword>
<comment type="similarity">
    <text evidence="1 10">Belongs to the NDC80/HEC1 family.</text>
</comment>
<dbReference type="Gramene" id="EFJ07809">
    <property type="protein sequence ID" value="EFJ07809"/>
    <property type="gene ID" value="SELMODRAFT_429498"/>
</dbReference>
<dbReference type="InterPro" id="IPR055260">
    <property type="entry name" value="Ndc80_CH"/>
</dbReference>
<name>D8T6D5_SELML</name>
<evidence type="ECO:0000259" key="13">
    <source>
        <dbReference type="Pfam" id="PF03801"/>
    </source>
</evidence>
<evidence type="ECO:0000256" key="9">
    <source>
        <dbReference type="ARBA" id="ARBA00023328"/>
    </source>
</evidence>
<dbReference type="GO" id="GO:0051315">
    <property type="term" value="P:attachment of mitotic spindle microtubules to kinetochore"/>
    <property type="evidence" value="ECO:0000318"/>
    <property type="project" value="GO_Central"/>
</dbReference>
<evidence type="ECO:0000256" key="1">
    <source>
        <dbReference type="ARBA" id="ARBA00007050"/>
    </source>
</evidence>
<keyword evidence="7 10" id="KW-0539">Nucleus</keyword>
<keyword evidence="3 10" id="KW-0132">Cell division</keyword>
<dbReference type="STRING" id="88036.D8T6D5"/>
<evidence type="ECO:0000256" key="2">
    <source>
        <dbReference type="ARBA" id="ARBA00022454"/>
    </source>
</evidence>
<evidence type="ECO:0000256" key="11">
    <source>
        <dbReference type="SAM" id="Coils"/>
    </source>
</evidence>
<feature type="compositionally biased region" description="Polar residues" evidence="12">
    <location>
        <begin position="45"/>
        <end position="64"/>
    </location>
</feature>
<accession>D8T6D5</accession>
<dbReference type="GO" id="GO:0051301">
    <property type="term" value="P:cell division"/>
    <property type="evidence" value="ECO:0007669"/>
    <property type="project" value="UniProtKB-UniRule"/>
</dbReference>
<feature type="compositionally biased region" description="Low complexity" evidence="12">
    <location>
        <begin position="1"/>
        <end position="12"/>
    </location>
</feature>
<dbReference type="PANTHER" id="PTHR10643">
    <property type="entry name" value="KINETOCHORE PROTEIN NDC80"/>
    <property type="match status" value="1"/>
</dbReference>
<dbReference type="GO" id="GO:0031262">
    <property type="term" value="C:Ndc80 complex"/>
    <property type="evidence" value="ECO:0000318"/>
    <property type="project" value="GO_Central"/>
</dbReference>
<dbReference type="PANTHER" id="PTHR10643:SF2">
    <property type="entry name" value="KINETOCHORE PROTEIN NDC80 HOMOLOG"/>
    <property type="match status" value="1"/>
</dbReference>
<evidence type="ECO:0000256" key="4">
    <source>
        <dbReference type="ARBA" id="ARBA00022776"/>
    </source>
</evidence>
<dbReference type="OMA" id="PSHKFQK"/>
<keyword evidence="9 10" id="KW-0137">Centromere</keyword>
<dbReference type="FunCoup" id="D8T6D5">
    <property type="interactions" value="1676"/>
</dbReference>
<feature type="coiled-coil region" evidence="11">
    <location>
        <begin position="287"/>
        <end position="359"/>
    </location>
</feature>
<reference evidence="14 15" key="1">
    <citation type="journal article" date="2011" name="Science">
        <title>The Selaginella genome identifies genetic changes associated with the evolution of vascular plants.</title>
        <authorList>
            <person name="Banks J.A."/>
            <person name="Nishiyama T."/>
            <person name="Hasebe M."/>
            <person name="Bowman J.L."/>
            <person name="Gribskov M."/>
            <person name="dePamphilis C."/>
            <person name="Albert V.A."/>
            <person name="Aono N."/>
            <person name="Aoyama T."/>
            <person name="Ambrose B.A."/>
            <person name="Ashton N.W."/>
            <person name="Axtell M.J."/>
            <person name="Barker E."/>
            <person name="Barker M.S."/>
            <person name="Bennetzen J.L."/>
            <person name="Bonawitz N.D."/>
            <person name="Chapple C."/>
            <person name="Cheng C."/>
            <person name="Correa L.G."/>
            <person name="Dacre M."/>
            <person name="DeBarry J."/>
            <person name="Dreyer I."/>
            <person name="Elias M."/>
            <person name="Engstrom E.M."/>
            <person name="Estelle M."/>
            <person name="Feng L."/>
            <person name="Finet C."/>
            <person name="Floyd S.K."/>
            <person name="Frommer W.B."/>
            <person name="Fujita T."/>
            <person name="Gramzow L."/>
            <person name="Gutensohn M."/>
            <person name="Harholt J."/>
            <person name="Hattori M."/>
            <person name="Heyl A."/>
            <person name="Hirai T."/>
            <person name="Hiwatashi Y."/>
            <person name="Ishikawa M."/>
            <person name="Iwata M."/>
            <person name="Karol K.G."/>
            <person name="Koehler B."/>
            <person name="Kolukisaoglu U."/>
            <person name="Kubo M."/>
            <person name="Kurata T."/>
            <person name="Lalonde S."/>
            <person name="Li K."/>
            <person name="Li Y."/>
            <person name="Litt A."/>
            <person name="Lyons E."/>
            <person name="Manning G."/>
            <person name="Maruyama T."/>
            <person name="Michael T.P."/>
            <person name="Mikami K."/>
            <person name="Miyazaki S."/>
            <person name="Morinaga S."/>
            <person name="Murata T."/>
            <person name="Mueller-Roeber B."/>
            <person name="Nelson D.R."/>
            <person name="Obara M."/>
            <person name="Oguri Y."/>
            <person name="Olmstead R.G."/>
            <person name="Onodera N."/>
            <person name="Petersen B.L."/>
            <person name="Pils B."/>
            <person name="Prigge M."/>
            <person name="Rensing S.A."/>
            <person name="Riano-Pachon D.M."/>
            <person name="Roberts A.W."/>
            <person name="Sato Y."/>
            <person name="Scheller H.V."/>
            <person name="Schulz B."/>
            <person name="Schulz C."/>
            <person name="Shakirov E.V."/>
            <person name="Shibagaki N."/>
            <person name="Shinohara N."/>
            <person name="Shippen D.E."/>
            <person name="Soerensen I."/>
            <person name="Sotooka R."/>
            <person name="Sugimoto N."/>
            <person name="Sugita M."/>
            <person name="Sumikawa N."/>
            <person name="Tanurdzic M."/>
            <person name="Theissen G."/>
            <person name="Ulvskov P."/>
            <person name="Wakazuki S."/>
            <person name="Weng J.K."/>
            <person name="Willats W.W."/>
            <person name="Wipf D."/>
            <person name="Wolf P.G."/>
            <person name="Yang L."/>
            <person name="Zimmer A.D."/>
            <person name="Zhu Q."/>
            <person name="Mitros T."/>
            <person name="Hellsten U."/>
            <person name="Loque D."/>
            <person name="Otillar R."/>
            <person name="Salamov A."/>
            <person name="Schmutz J."/>
            <person name="Shapiro H."/>
            <person name="Lindquist E."/>
            <person name="Lucas S."/>
            <person name="Rokhsar D."/>
            <person name="Grigoriev I.V."/>
        </authorList>
    </citation>
    <scope>NUCLEOTIDE SEQUENCE [LARGE SCALE GENOMIC DNA]</scope>
</reference>
<dbReference type="eggNOG" id="KOG0995">
    <property type="taxonomic scope" value="Eukaryota"/>
</dbReference>
<comment type="function">
    <text evidence="10">Acts as a component of the essential kinetochore-associated NDC80 complex, which is required for chromosome segregation and spindle checkpoint activity.</text>
</comment>
<keyword evidence="2 10" id="KW-0158">Chromosome</keyword>
<evidence type="ECO:0000256" key="3">
    <source>
        <dbReference type="ARBA" id="ARBA00022618"/>
    </source>
</evidence>
<keyword evidence="4 10" id="KW-0498">Mitosis</keyword>
<dbReference type="InterPro" id="IPR005550">
    <property type="entry name" value="Kinetochore_Ndc80"/>
</dbReference>
<dbReference type="Proteomes" id="UP000001514">
    <property type="component" value="Unassembled WGS sequence"/>
</dbReference>